<reference evidence="22" key="1">
    <citation type="journal article" date="2022" name="Polar Biol.">
        <title>Mitochondrial genomes provide insight into interfamilial relationships within Pycnogonida.</title>
        <authorList>
            <person name="Zehnpfennig J.R."/>
            <person name="Varney R.M."/>
            <person name="Halanych K.M."/>
            <person name="Mahon A.R."/>
        </authorList>
    </citation>
    <scope>NUCLEOTIDE SEQUENCE</scope>
</reference>
<dbReference type="InterPro" id="IPR002429">
    <property type="entry name" value="CcO_II-like_C"/>
</dbReference>
<evidence type="ECO:0000256" key="17">
    <source>
        <dbReference type="ARBA" id="ARBA00049512"/>
    </source>
</evidence>
<dbReference type="Gene3D" id="1.10.287.90">
    <property type="match status" value="1"/>
</dbReference>
<comment type="subunit">
    <text evidence="3">Component of the cytochrome c oxidase (complex IV, CIV), a multisubunit enzyme composed of a catalytic core of 3 subunits and several supernumerary subunits. The complex exists as a monomer or a dimer and forms supercomplexes (SCs) in the inner mitochondrial membrane with ubiquinol-cytochrome c oxidoreductase (cytochrome b-c1 complex, complex III, CIII).</text>
</comment>
<evidence type="ECO:0000256" key="4">
    <source>
        <dbReference type="ARBA" id="ARBA00015946"/>
    </source>
</evidence>
<dbReference type="CDD" id="cd13912">
    <property type="entry name" value="CcO_II_C"/>
    <property type="match status" value="1"/>
</dbReference>
<protein>
    <recommendedName>
        <fullName evidence="4 18">Cytochrome c oxidase subunit 2</fullName>
    </recommendedName>
</protein>
<keyword evidence="16 18" id="KW-0472">Membrane</keyword>
<evidence type="ECO:0000256" key="16">
    <source>
        <dbReference type="ARBA" id="ARBA00023136"/>
    </source>
</evidence>
<evidence type="ECO:0000256" key="5">
    <source>
        <dbReference type="ARBA" id="ARBA00022448"/>
    </source>
</evidence>
<dbReference type="EMBL" id="OK583907">
    <property type="protein sequence ID" value="UYX57752.1"/>
    <property type="molecule type" value="Genomic_DNA"/>
</dbReference>
<evidence type="ECO:0000256" key="8">
    <source>
        <dbReference type="ARBA" id="ARBA00022723"/>
    </source>
</evidence>
<dbReference type="InterPro" id="IPR014222">
    <property type="entry name" value="Cyt_c_oxidase_su2"/>
</dbReference>
<dbReference type="InterPro" id="IPR036257">
    <property type="entry name" value="Cyt_c_oxidase_su2_TM_sf"/>
</dbReference>
<evidence type="ECO:0000256" key="14">
    <source>
        <dbReference type="ARBA" id="ARBA00023008"/>
    </source>
</evidence>
<evidence type="ECO:0000256" key="11">
    <source>
        <dbReference type="ARBA" id="ARBA00022967"/>
    </source>
</evidence>
<keyword evidence="9 18" id="KW-0999">Mitochondrion inner membrane</keyword>
<evidence type="ECO:0000256" key="6">
    <source>
        <dbReference type="ARBA" id="ARBA00022660"/>
    </source>
</evidence>
<comment type="function">
    <text evidence="18">Component of the cytochrome c oxidase, the last enzyme in the mitochondrial electron transport chain which drives oxidative phosphorylation. The respiratory chain contains 3 multisubunit complexes succinate dehydrogenase (complex II, CII), ubiquinol-cytochrome c oxidoreductase (cytochrome b-c1 complex, complex III, CIII) and cytochrome c oxidase (complex IV, CIV), that cooperate to transfer electrons derived from NADH and succinate to molecular oxygen, creating an electrochemical gradient over the inner membrane that drives transmembrane transport and the ATP synthase. Cytochrome c oxidase is the component of the respiratory chain that catalyzes the reduction of oxygen to water. Electrons originating from reduced cytochrome c in the intermembrane space (IMS) are transferred via the dinuclear copper A center (CU(A)) of subunit 2 and heme A of subunit 1 to the active site in subunit 1, a binuclear center (BNC) formed by heme A3 and copper B (CU(B)). The BNC reduces molecular oxygen to 2 water molecules using 4 electrons from cytochrome c in the IMS and 4 protons from the mitochondrial matrix.</text>
</comment>
<dbReference type="InterPro" id="IPR045187">
    <property type="entry name" value="CcO_II"/>
</dbReference>
<dbReference type="GO" id="GO:0005507">
    <property type="term" value="F:copper ion binding"/>
    <property type="evidence" value="ECO:0007669"/>
    <property type="project" value="InterPro"/>
</dbReference>
<dbReference type="GeneID" id="76639827"/>
<organism evidence="22">
    <name type="scientific">Ammothea calmani</name>
    <dbReference type="NCBI Taxonomy" id="648470"/>
    <lineage>
        <taxon>Eukaryota</taxon>
        <taxon>Metazoa</taxon>
        <taxon>Ecdysozoa</taxon>
        <taxon>Arthropoda</taxon>
        <taxon>Chelicerata</taxon>
        <taxon>Pycnogonida</taxon>
        <taxon>Pantopoda</taxon>
        <taxon>Ammotheidae</taxon>
        <taxon>Ammothea</taxon>
    </lineage>
</organism>
<dbReference type="RefSeq" id="YP_010561804.1">
    <property type="nucleotide sequence ID" value="NC_068519.1"/>
</dbReference>
<name>A0A9E7V4I5_9CHEL</name>
<evidence type="ECO:0000259" key="21">
    <source>
        <dbReference type="PROSITE" id="PS50999"/>
    </source>
</evidence>
<evidence type="ECO:0000256" key="15">
    <source>
        <dbReference type="ARBA" id="ARBA00023128"/>
    </source>
</evidence>
<comment type="catalytic activity">
    <reaction evidence="17">
        <text>4 Fe(II)-[cytochrome c] + O2 + 8 H(+)(in) = 4 Fe(III)-[cytochrome c] + 2 H2O + 4 H(+)(out)</text>
        <dbReference type="Rhea" id="RHEA:11436"/>
        <dbReference type="Rhea" id="RHEA-COMP:10350"/>
        <dbReference type="Rhea" id="RHEA-COMP:14399"/>
        <dbReference type="ChEBI" id="CHEBI:15377"/>
        <dbReference type="ChEBI" id="CHEBI:15378"/>
        <dbReference type="ChEBI" id="CHEBI:15379"/>
        <dbReference type="ChEBI" id="CHEBI:29033"/>
        <dbReference type="ChEBI" id="CHEBI:29034"/>
        <dbReference type="EC" id="7.1.1.9"/>
    </reaction>
    <physiologicalReaction direction="left-to-right" evidence="17">
        <dbReference type="Rhea" id="RHEA:11437"/>
    </physiologicalReaction>
</comment>
<keyword evidence="11" id="KW-1278">Translocase</keyword>
<dbReference type="GO" id="GO:0016491">
    <property type="term" value="F:oxidoreductase activity"/>
    <property type="evidence" value="ECO:0007669"/>
    <property type="project" value="InterPro"/>
</dbReference>
<dbReference type="PANTHER" id="PTHR22888">
    <property type="entry name" value="CYTOCHROME C OXIDASE, SUBUNIT II"/>
    <property type="match status" value="1"/>
</dbReference>
<dbReference type="InterPro" id="IPR034210">
    <property type="entry name" value="CcO_II_C"/>
</dbReference>
<keyword evidence="10" id="KW-0460">Magnesium</keyword>
<dbReference type="PROSITE" id="PS00078">
    <property type="entry name" value="COX2"/>
    <property type="match status" value="1"/>
</dbReference>
<dbReference type="Pfam" id="PF02790">
    <property type="entry name" value="COX2_TM"/>
    <property type="match status" value="1"/>
</dbReference>
<sequence>MPMWNHLNFQNSNTPTMEQLILFHDHTMMILITITLFIIYLMIMSILNKNTNKYLMENQQIETIWTMIPAIILILITIPSLRILYLMEEMFNPIITIKSIGHQWYWSYEYSDFNNIEFDSFMVPQKESLIRLLEVDNRMIIPMNNTIRIITTSMDVIHSWTIPSLGVKMDSIPGRINQSMFNSSRPGIYVGQCSEICGSNHSFMPIIMESIKLNNFINWIKSF</sequence>
<dbReference type="GO" id="GO:0005743">
    <property type="term" value="C:mitochondrial inner membrane"/>
    <property type="evidence" value="ECO:0007669"/>
    <property type="project" value="UniProtKB-SubCell"/>
</dbReference>
<dbReference type="InterPro" id="IPR001505">
    <property type="entry name" value="Copper_CuA"/>
</dbReference>
<accession>A0A9E7V4I5</accession>
<evidence type="ECO:0000313" key="22">
    <source>
        <dbReference type="EMBL" id="UYX57752.1"/>
    </source>
</evidence>
<dbReference type="NCBIfam" id="TIGR02866">
    <property type="entry name" value="CoxB"/>
    <property type="match status" value="1"/>
</dbReference>
<geneLocation type="mitochondrion" evidence="22"/>
<evidence type="ECO:0000259" key="20">
    <source>
        <dbReference type="PROSITE" id="PS50857"/>
    </source>
</evidence>
<dbReference type="InterPro" id="IPR008972">
    <property type="entry name" value="Cupredoxin"/>
</dbReference>
<feature type="domain" description="Cytochrome oxidase subunit II copper A binding" evidence="20">
    <location>
        <begin position="92"/>
        <end position="222"/>
    </location>
</feature>
<evidence type="ECO:0000256" key="7">
    <source>
        <dbReference type="ARBA" id="ARBA00022692"/>
    </source>
</evidence>
<comment type="subcellular location">
    <subcellularLocation>
        <location evidence="1 18">Mitochondrion inner membrane</location>
        <topology evidence="1 18">Multi-pass membrane protein</topology>
    </subcellularLocation>
</comment>
<dbReference type="SUPFAM" id="SSF81464">
    <property type="entry name" value="Cytochrome c oxidase subunit II-like, transmembrane region"/>
    <property type="match status" value="1"/>
</dbReference>
<evidence type="ECO:0000256" key="13">
    <source>
        <dbReference type="ARBA" id="ARBA00022989"/>
    </source>
</evidence>
<dbReference type="PANTHER" id="PTHR22888:SF9">
    <property type="entry name" value="CYTOCHROME C OXIDASE SUBUNIT 2"/>
    <property type="match status" value="1"/>
</dbReference>
<comment type="cofactor">
    <cofactor evidence="18">
        <name>Cu cation</name>
        <dbReference type="ChEBI" id="CHEBI:23378"/>
    </cofactor>
    <text evidence="18">Binds a copper A center.</text>
</comment>
<keyword evidence="8 18" id="KW-0479">Metal-binding</keyword>
<dbReference type="GO" id="GO:0004129">
    <property type="term" value="F:cytochrome-c oxidase activity"/>
    <property type="evidence" value="ECO:0007669"/>
    <property type="project" value="UniProtKB-EC"/>
</dbReference>
<feature type="transmembrane region" description="Helical" evidence="19">
    <location>
        <begin position="20"/>
        <end position="43"/>
    </location>
</feature>
<keyword evidence="15 18" id="KW-0496">Mitochondrion</keyword>
<dbReference type="Gene3D" id="2.60.40.420">
    <property type="entry name" value="Cupredoxins - blue copper proteins"/>
    <property type="match status" value="1"/>
</dbReference>
<keyword evidence="12 18" id="KW-0249">Electron transport</keyword>
<proteinExistence type="inferred from homology"/>
<evidence type="ECO:0000256" key="2">
    <source>
        <dbReference type="ARBA" id="ARBA00007866"/>
    </source>
</evidence>
<dbReference type="InterPro" id="IPR011759">
    <property type="entry name" value="Cyt_c_oxidase_su2_TM_dom"/>
</dbReference>
<feature type="transmembrane region" description="Helical" evidence="19">
    <location>
        <begin position="64"/>
        <end position="87"/>
    </location>
</feature>
<evidence type="ECO:0000256" key="1">
    <source>
        <dbReference type="ARBA" id="ARBA00004448"/>
    </source>
</evidence>
<keyword evidence="6 18" id="KW-0679">Respiratory chain</keyword>
<gene>
    <name evidence="22" type="primary">cox2</name>
</gene>
<evidence type="ECO:0000256" key="18">
    <source>
        <dbReference type="RuleBase" id="RU000457"/>
    </source>
</evidence>
<keyword evidence="7 18" id="KW-0812">Transmembrane</keyword>
<dbReference type="Pfam" id="PF00116">
    <property type="entry name" value="COX2"/>
    <property type="match status" value="1"/>
</dbReference>
<dbReference type="PROSITE" id="PS50999">
    <property type="entry name" value="COX2_TM"/>
    <property type="match status" value="1"/>
</dbReference>
<dbReference type="PRINTS" id="PR01166">
    <property type="entry name" value="CYCOXIDASEII"/>
</dbReference>
<evidence type="ECO:0000256" key="3">
    <source>
        <dbReference type="ARBA" id="ARBA00011164"/>
    </source>
</evidence>
<dbReference type="PROSITE" id="PS50857">
    <property type="entry name" value="COX2_CUA"/>
    <property type="match status" value="1"/>
</dbReference>
<evidence type="ECO:0000256" key="9">
    <source>
        <dbReference type="ARBA" id="ARBA00022792"/>
    </source>
</evidence>
<evidence type="ECO:0000256" key="12">
    <source>
        <dbReference type="ARBA" id="ARBA00022982"/>
    </source>
</evidence>
<evidence type="ECO:0000256" key="10">
    <source>
        <dbReference type="ARBA" id="ARBA00022842"/>
    </source>
</evidence>
<keyword evidence="13 19" id="KW-1133">Transmembrane helix</keyword>
<keyword evidence="14 18" id="KW-0186">Copper</keyword>
<evidence type="ECO:0000256" key="19">
    <source>
        <dbReference type="SAM" id="Phobius"/>
    </source>
</evidence>
<feature type="domain" description="Cytochrome oxidase subunit II transmembrane region profile" evidence="21">
    <location>
        <begin position="1"/>
        <end position="91"/>
    </location>
</feature>
<dbReference type="GO" id="GO:0042773">
    <property type="term" value="P:ATP synthesis coupled electron transport"/>
    <property type="evidence" value="ECO:0007669"/>
    <property type="project" value="TreeGrafter"/>
</dbReference>
<keyword evidence="5 18" id="KW-0813">Transport</keyword>
<dbReference type="FunFam" id="2.60.40.420:FF:000001">
    <property type="entry name" value="Cytochrome c oxidase subunit 2"/>
    <property type="match status" value="1"/>
</dbReference>
<dbReference type="SUPFAM" id="SSF49503">
    <property type="entry name" value="Cupredoxins"/>
    <property type="match status" value="1"/>
</dbReference>
<comment type="similarity">
    <text evidence="2 18">Belongs to the cytochrome c oxidase subunit 2 family.</text>
</comment>
<dbReference type="AlphaFoldDB" id="A0A9E7V4I5"/>